<evidence type="ECO:0000259" key="1">
    <source>
        <dbReference type="Pfam" id="PF07933"/>
    </source>
</evidence>
<evidence type="ECO:0000313" key="4">
    <source>
        <dbReference type="Proteomes" id="UP000198406"/>
    </source>
</evidence>
<dbReference type="Gene3D" id="2.30.29.30">
    <property type="entry name" value="Pleckstrin-homology domain (PH domain)/Phosphotyrosine-binding domain (PTB)"/>
    <property type="match status" value="1"/>
</dbReference>
<dbReference type="PANTHER" id="PTHR12847:SF9">
    <property type="entry name" value="NECAP-LIKE PROTEIN CG9132"/>
    <property type="match status" value="1"/>
</dbReference>
<dbReference type="OrthoDB" id="10265489at2759"/>
<feature type="domain" description="NECAP PHear" evidence="1">
    <location>
        <begin position="24"/>
        <end position="162"/>
    </location>
</feature>
<dbReference type="InParanoid" id="A0A1Z5JJV6"/>
<reference evidence="2" key="2">
    <citation type="submission" date="2017-06" db="EMBL/GenBank/DDBJ databases">
        <authorList>
            <person name="Kim H.J."/>
            <person name="Triplett B.A."/>
        </authorList>
    </citation>
    <scope>NUCLEOTIDE SEQUENCE</scope>
    <source>
        <strain evidence="2">JPCC DA0580</strain>
    </source>
</reference>
<evidence type="ECO:0000313" key="3">
    <source>
        <dbReference type="EMBL" id="GAX20030.1"/>
    </source>
</evidence>
<dbReference type="PANTHER" id="PTHR12847">
    <property type="entry name" value="ATP-BINDING CASSETTE ABC TRANSPORTER-RELATED"/>
    <property type="match status" value="1"/>
</dbReference>
<comment type="caution">
    <text evidence="2">The sequence shown here is derived from an EMBL/GenBank/DDBJ whole genome shotgun (WGS) entry which is preliminary data.</text>
</comment>
<evidence type="ECO:0000313" key="2">
    <source>
        <dbReference type="EMBL" id="GAX14293.1"/>
    </source>
</evidence>
<organism evidence="2 4">
    <name type="scientific">Fistulifera solaris</name>
    <name type="common">Oleaginous diatom</name>
    <dbReference type="NCBI Taxonomy" id="1519565"/>
    <lineage>
        <taxon>Eukaryota</taxon>
        <taxon>Sar</taxon>
        <taxon>Stramenopiles</taxon>
        <taxon>Ochrophyta</taxon>
        <taxon>Bacillariophyta</taxon>
        <taxon>Bacillariophyceae</taxon>
        <taxon>Bacillariophycidae</taxon>
        <taxon>Naviculales</taxon>
        <taxon>Naviculaceae</taxon>
        <taxon>Fistulifera</taxon>
    </lineage>
</organism>
<dbReference type="Proteomes" id="UP000198406">
    <property type="component" value="Unassembled WGS sequence"/>
</dbReference>
<gene>
    <name evidence="2" type="ORF">FisN_1Hh489</name>
    <name evidence="3" type="ORF">FisN_1Lh489</name>
</gene>
<dbReference type="SUPFAM" id="SSF50729">
    <property type="entry name" value="PH domain-like"/>
    <property type="match status" value="1"/>
</dbReference>
<dbReference type="Pfam" id="PF07933">
    <property type="entry name" value="DUF1681"/>
    <property type="match status" value="1"/>
</dbReference>
<dbReference type="EMBL" id="BDSP01000141">
    <property type="protein sequence ID" value="GAX20030.1"/>
    <property type="molecule type" value="Genomic_DNA"/>
</dbReference>
<dbReference type="InterPro" id="IPR011993">
    <property type="entry name" value="PH-like_dom_sf"/>
</dbReference>
<proteinExistence type="predicted"/>
<dbReference type="EMBL" id="BDSP01000078">
    <property type="protein sequence ID" value="GAX14293.1"/>
    <property type="molecule type" value="Genomic_DNA"/>
</dbReference>
<keyword evidence="4" id="KW-1185">Reference proteome</keyword>
<dbReference type="GO" id="GO:0006897">
    <property type="term" value="P:endocytosis"/>
    <property type="evidence" value="ECO:0007669"/>
    <property type="project" value="InterPro"/>
</dbReference>
<dbReference type="GO" id="GO:0030125">
    <property type="term" value="C:clathrin vesicle coat"/>
    <property type="evidence" value="ECO:0007669"/>
    <property type="project" value="TreeGrafter"/>
</dbReference>
<accession>A0A1Z5JJV6</accession>
<protein>
    <recommendedName>
        <fullName evidence="1">NECAP PHear domain-containing protein</fullName>
    </recommendedName>
</protein>
<sequence>MDDFDMGLLDDTEYMKTVLRQKMLGIAPVFLYRVPKEKAPGVEYLADEWNLKKPLQQCSLRIERRGDVLLIVFTFRKEDMKGSALFALCKIDLVNTTLPIVHWVQPVGDSSRYFAVRVEDEKGGREAVIGLGFREREEAEDFCQCLANYSNAIARERLEHAMEMVEDVDEDV</sequence>
<name>A0A1Z5JJV6_FISSO</name>
<dbReference type="AlphaFoldDB" id="A0A1Z5JJV6"/>
<reference evidence="2 4" key="1">
    <citation type="journal article" date="2015" name="Plant Cell">
        <title>Oil accumulation by the oleaginous diatom Fistulifera solaris as revealed by the genome and transcriptome.</title>
        <authorList>
            <person name="Tanaka T."/>
            <person name="Maeda Y."/>
            <person name="Veluchamy A."/>
            <person name="Tanaka M."/>
            <person name="Abida H."/>
            <person name="Marechal E."/>
            <person name="Bowler C."/>
            <person name="Muto M."/>
            <person name="Sunaga Y."/>
            <person name="Tanaka M."/>
            <person name="Yoshino T."/>
            <person name="Taniguchi T."/>
            <person name="Fukuda Y."/>
            <person name="Nemoto M."/>
            <person name="Matsumoto M."/>
            <person name="Wong P.S."/>
            <person name="Aburatani S."/>
            <person name="Fujibuchi W."/>
        </authorList>
    </citation>
    <scope>NUCLEOTIDE SEQUENCE [LARGE SCALE GENOMIC DNA]</scope>
    <source>
        <strain evidence="2 4">JPCC DA0580</strain>
    </source>
</reference>
<dbReference type="InterPro" id="IPR012466">
    <property type="entry name" value="NECAP_PHear"/>
</dbReference>